<dbReference type="EMBL" id="FP476056">
    <property type="protein sequence ID" value="CAZ98799.1"/>
    <property type="molecule type" value="Genomic_DNA"/>
</dbReference>
<dbReference type="GO" id="GO:0043565">
    <property type="term" value="F:sequence-specific DNA binding"/>
    <property type="evidence" value="ECO:0007669"/>
    <property type="project" value="InterPro"/>
</dbReference>
<dbReference type="PROSITE" id="PS01124">
    <property type="entry name" value="HTH_ARAC_FAMILY_2"/>
    <property type="match status" value="1"/>
</dbReference>
<keyword evidence="3" id="KW-0804">Transcription</keyword>
<dbReference type="SMART" id="SM00342">
    <property type="entry name" value="HTH_ARAC"/>
    <property type="match status" value="1"/>
</dbReference>
<evidence type="ECO:0000256" key="3">
    <source>
        <dbReference type="ARBA" id="ARBA00023163"/>
    </source>
</evidence>
<dbReference type="KEGG" id="zga:ZOBELLIA_4664"/>
<dbReference type="GO" id="GO:0003700">
    <property type="term" value="F:DNA-binding transcription factor activity"/>
    <property type="evidence" value="ECO:0007669"/>
    <property type="project" value="InterPro"/>
</dbReference>
<dbReference type="InterPro" id="IPR018060">
    <property type="entry name" value="HTH_AraC"/>
</dbReference>
<evidence type="ECO:0000256" key="2">
    <source>
        <dbReference type="ARBA" id="ARBA00023125"/>
    </source>
</evidence>
<dbReference type="InterPro" id="IPR020449">
    <property type="entry name" value="Tscrpt_reg_AraC-type_HTH"/>
</dbReference>
<dbReference type="PRINTS" id="PR00032">
    <property type="entry name" value="HTHARAC"/>
</dbReference>
<organism evidence="5 6">
    <name type="scientific">Zobellia galactanivorans (strain DSM 12802 / CCUG 47099 / CIP 106680 / NCIMB 13871 / Dsij)</name>
    <dbReference type="NCBI Taxonomy" id="63186"/>
    <lineage>
        <taxon>Bacteria</taxon>
        <taxon>Pseudomonadati</taxon>
        <taxon>Bacteroidota</taxon>
        <taxon>Flavobacteriia</taxon>
        <taxon>Flavobacteriales</taxon>
        <taxon>Flavobacteriaceae</taxon>
        <taxon>Zobellia</taxon>
    </lineage>
</organism>
<evidence type="ECO:0000259" key="4">
    <source>
        <dbReference type="PROSITE" id="PS01124"/>
    </source>
</evidence>
<name>G0L708_ZOBGA</name>
<keyword evidence="6" id="KW-1185">Reference proteome</keyword>
<dbReference type="PANTHER" id="PTHR43280:SF2">
    <property type="entry name" value="HTH-TYPE TRANSCRIPTIONAL REGULATOR EXSA"/>
    <property type="match status" value="1"/>
</dbReference>
<reference evidence="5 6" key="2">
    <citation type="journal article" date="2012" name="Environ. Microbiol.">
        <title>Characterization of the first alginolytic operons in a marine bacterium: from their emergence in marine Flavobacteriia to their independent transfers to marine Proteobacteria and human gut Bacteroides.</title>
        <authorList>
            <person name="Thomas F."/>
            <person name="Barbeyron T."/>
            <person name="Tonon T."/>
            <person name="Genicot S."/>
            <person name="Czjzek M."/>
            <person name="Michel G."/>
        </authorList>
    </citation>
    <scope>NUCLEOTIDE SEQUENCE [LARGE SCALE GENOMIC DNA]</scope>
    <source>
        <strain evidence="6">DSM 12802 / CCUG 47099 / CIP 106680 / NCIMB 13871 / Dsij</strain>
    </source>
</reference>
<keyword evidence="1" id="KW-0805">Transcription regulation</keyword>
<feature type="domain" description="HTH araC/xylS-type" evidence="4">
    <location>
        <begin position="140"/>
        <end position="239"/>
    </location>
</feature>
<dbReference type="PANTHER" id="PTHR43280">
    <property type="entry name" value="ARAC-FAMILY TRANSCRIPTIONAL REGULATOR"/>
    <property type="match status" value="1"/>
</dbReference>
<dbReference type="SUPFAM" id="SSF46689">
    <property type="entry name" value="Homeodomain-like"/>
    <property type="match status" value="1"/>
</dbReference>
<sequence length="243" mass="27562">MKLVSYLNQKKYHMDATIVIREDALGDVENQNGVLQNGELHINVDFVDDYGDDVQVYNGVFEKGLNMPAILLDAFYALMAKVKVLEFGMDQNISEHFKILKGKAGKMIFAGDVDEKNTLGQPGLTVNLSALEAGDREFVEKVLDFVEENISDNTYWVDDLSFDMNTSRSTFFRKLKKITGHAPKDFMRNLRLMKAGELLSRGELRIAEVSYQVGFGDPNYFSKCFRKFYGTSPSDYIAMNRAN</sequence>
<dbReference type="HOGENOM" id="CLU_1142244_0_0_10"/>
<gene>
    <name evidence="5" type="ordered locus">zobellia_4664</name>
</gene>
<keyword evidence="2" id="KW-0238">DNA-binding</keyword>
<evidence type="ECO:0000256" key="1">
    <source>
        <dbReference type="ARBA" id="ARBA00023015"/>
    </source>
</evidence>
<evidence type="ECO:0000313" key="5">
    <source>
        <dbReference type="EMBL" id="CAZ98799.1"/>
    </source>
</evidence>
<reference evidence="6" key="1">
    <citation type="submission" date="2009-07" db="EMBL/GenBank/DDBJ databases">
        <title>Complete genome sequence of Zobellia galactanivorans Dsij.</title>
        <authorList>
            <consortium name="Genoscope - CEA"/>
        </authorList>
    </citation>
    <scope>NUCLEOTIDE SEQUENCE [LARGE SCALE GENOMIC DNA]</scope>
    <source>
        <strain evidence="6">DSM 12802 / CCUG 47099 / CIP 106680 / NCIMB 13871 / Dsij</strain>
    </source>
</reference>
<dbReference type="STRING" id="63186.ZOBELLIA_4664"/>
<accession>G0L708</accession>
<dbReference type="InterPro" id="IPR009057">
    <property type="entry name" value="Homeodomain-like_sf"/>
</dbReference>
<protein>
    <submittedName>
        <fullName evidence="5">AraC-type transcriptional regulator</fullName>
    </submittedName>
</protein>
<dbReference type="AlphaFoldDB" id="G0L708"/>
<evidence type="ECO:0000313" key="6">
    <source>
        <dbReference type="Proteomes" id="UP000008898"/>
    </source>
</evidence>
<dbReference type="Pfam" id="PF12833">
    <property type="entry name" value="HTH_18"/>
    <property type="match status" value="1"/>
</dbReference>
<dbReference type="Proteomes" id="UP000008898">
    <property type="component" value="Chromosome"/>
</dbReference>
<dbReference type="Gene3D" id="1.10.10.60">
    <property type="entry name" value="Homeodomain-like"/>
    <property type="match status" value="2"/>
</dbReference>
<proteinExistence type="predicted"/>